<feature type="transmembrane region" description="Helical" evidence="1">
    <location>
        <begin position="196"/>
        <end position="215"/>
    </location>
</feature>
<name>A0AAJ0JPM8_STACA</name>
<accession>A0AAJ0JPM8</accession>
<sequence>MAKSTEQLMRENNVKSLQLNNTDREIFENYMTYIRADLRVNPHDSELMLNRILKHLLKAENKWMLAMDFFDHNPKAHAIRTIKELKNEMVQNIFKYIWHHILFLLGIFCFFKGFIGFFIGEKPLYLYTFPIILLAGLFIIFLFVWWAFKTVQIQAFNHSNWVWLLTYAIIFAIIALLFYVVYIPQSFLAFGPHIKIANWTFIIVSFIITPIAFYVDHHYVKKDSNTYL</sequence>
<comment type="caution">
    <text evidence="2">The sequence shown here is derived from an EMBL/GenBank/DDBJ whole genome shotgun (WGS) entry which is preliminary data.</text>
</comment>
<feature type="transmembrane region" description="Helical" evidence="1">
    <location>
        <begin position="96"/>
        <end position="119"/>
    </location>
</feature>
<evidence type="ECO:0000313" key="3">
    <source>
        <dbReference type="Proteomes" id="UP000033530"/>
    </source>
</evidence>
<dbReference type="RefSeq" id="WP_046100179.1">
    <property type="nucleotide sequence ID" value="NZ_BKAP01000003.1"/>
</dbReference>
<feature type="transmembrane region" description="Helical" evidence="1">
    <location>
        <begin position="125"/>
        <end position="148"/>
    </location>
</feature>
<keyword evidence="1" id="KW-0472">Membrane</keyword>
<dbReference type="SUPFAM" id="SSF158560">
    <property type="entry name" value="BH3980-like"/>
    <property type="match status" value="1"/>
</dbReference>
<keyword evidence="1" id="KW-0812">Transmembrane</keyword>
<reference evidence="2 3" key="1">
    <citation type="submission" date="2015-03" db="EMBL/GenBank/DDBJ databases">
        <title>Draft Genome Sequence of S. carnosus subsp. utilis LTH 7013, Isolated from South Tirolean Ham.</title>
        <authorList>
            <person name="Mueller A."/>
            <person name="Huptas C."/>
            <person name="Wenning M."/>
            <person name="Weiss A."/>
            <person name="Schmidt H."/>
        </authorList>
    </citation>
    <scope>NUCLEOTIDE SEQUENCE [LARGE SCALE GENOMIC DNA]</scope>
    <source>
        <strain evidence="2 3">LTH7013</strain>
    </source>
</reference>
<proteinExistence type="predicted"/>
<feature type="transmembrane region" description="Helical" evidence="1">
    <location>
        <begin position="160"/>
        <end position="184"/>
    </location>
</feature>
<dbReference type="EMBL" id="LAIU01000005">
    <property type="protein sequence ID" value="KKB25103.1"/>
    <property type="molecule type" value="Genomic_DNA"/>
</dbReference>
<protein>
    <recommendedName>
        <fullName evidence="4">DUF1129 family protein</fullName>
    </recommendedName>
</protein>
<evidence type="ECO:0000256" key="1">
    <source>
        <dbReference type="SAM" id="Phobius"/>
    </source>
</evidence>
<evidence type="ECO:0008006" key="4">
    <source>
        <dbReference type="Google" id="ProtNLM"/>
    </source>
</evidence>
<gene>
    <name evidence="2" type="ORF">VV61_08495</name>
</gene>
<dbReference type="AlphaFoldDB" id="A0AAJ0JPM8"/>
<evidence type="ECO:0000313" key="2">
    <source>
        <dbReference type="EMBL" id="KKB25103.1"/>
    </source>
</evidence>
<dbReference type="Proteomes" id="UP000033530">
    <property type="component" value="Unassembled WGS sequence"/>
</dbReference>
<organism evidence="2 3">
    <name type="scientific">Staphylococcus carnosus</name>
    <dbReference type="NCBI Taxonomy" id="1281"/>
    <lineage>
        <taxon>Bacteria</taxon>
        <taxon>Bacillati</taxon>
        <taxon>Bacillota</taxon>
        <taxon>Bacilli</taxon>
        <taxon>Bacillales</taxon>
        <taxon>Staphylococcaceae</taxon>
        <taxon>Staphylococcus</taxon>
    </lineage>
</organism>
<keyword evidence="1" id="KW-1133">Transmembrane helix</keyword>